<accession>F9NXD1</accession>
<name>F9NXD1_9ACTN</name>
<dbReference type="Proteomes" id="UP000007832">
    <property type="component" value="Unassembled WGS sequence"/>
</dbReference>
<dbReference type="AlphaFoldDB" id="F9NXD1"/>
<proteinExistence type="predicted"/>
<sequence>MAQDPTRRHSRSPYRCEYLVDRATMPRNDVNPTVPVGRRASARYGFIHRHYSPAEPRLTYEH</sequence>
<evidence type="ECO:0000313" key="1">
    <source>
        <dbReference type="EMBL" id="EGR95382.1"/>
    </source>
</evidence>
<gene>
    <name evidence="1" type="ORF">HMPREF1162_2109</name>
</gene>
<protein>
    <submittedName>
        <fullName evidence="1">Uncharacterized protein</fullName>
    </submittedName>
</protein>
<evidence type="ECO:0000313" key="2">
    <source>
        <dbReference type="Proteomes" id="UP000007832"/>
    </source>
</evidence>
<dbReference type="PATRIC" id="fig|1051006.4.peg.1847"/>
<reference evidence="1 2" key="1">
    <citation type="submission" date="2011-07" db="EMBL/GenBank/DDBJ databases">
        <title>Genome Sequence of Propionibacterium acnes SK182B-JCVI.</title>
        <authorList>
            <person name="Durkin A.S."/>
            <person name="Madupu R."/>
            <person name="Hostetler J."/>
            <person name="Radune D."/>
            <person name="Torralba M."/>
            <person name="Methe B."/>
            <person name="Sutton G."/>
            <person name="Strausberg R.L."/>
            <person name="Nelson K.E."/>
        </authorList>
    </citation>
    <scope>NUCLEOTIDE SEQUENCE [LARGE SCALE GENOMIC DNA]</scope>
    <source>
        <strain evidence="1 2">SK182B-JCVI</strain>
    </source>
</reference>
<organism evidence="1 2">
    <name type="scientific">[Propionibacterium] namnetense SK182B-JCVI</name>
    <dbReference type="NCBI Taxonomy" id="1051006"/>
    <lineage>
        <taxon>Bacteria</taxon>
        <taxon>Bacillati</taxon>
        <taxon>Actinomycetota</taxon>
        <taxon>Actinomycetes</taxon>
        <taxon>Propionibacteriales</taxon>
        <taxon>Propionibacteriaceae</taxon>
        <taxon>Cutibacterium</taxon>
    </lineage>
</organism>
<dbReference type="EMBL" id="AFUN01000038">
    <property type="protein sequence ID" value="EGR95382.1"/>
    <property type="molecule type" value="Genomic_DNA"/>
</dbReference>
<comment type="caution">
    <text evidence="1">The sequence shown here is derived from an EMBL/GenBank/DDBJ whole genome shotgun (WGS) entry which is preliminary data.</text>
</comment>